<keyword evidence="2" id="KW-0808">Transferase</keyword>
<dbReference type="GO" id="GO:0016740">
    <property type="term" value="F:transferase activity"/>
    <property type="evidence" value="ECO:0007669"/>
    <property type="project" value="UniProtKB-KW"/>
</dbReference>
<dbReference type="GO" id="GO:0005840">
    <property type="term" value="C:ribosome"/>
    <property type="evidence" value="ECO:0007669"/>
    <property type="project" value="UniProtKB-KW"/>
</dbReference>
<dbReference type="RefSeq" id="WP_176946798.1">
    <property type="nucleotide sequence ID" value="NZ_FNCC01000007.1"/>
</dbReference>
<dbReference type="Pfam" id="PF02624">
    <property type="entry name" value="YcaO"/>
    <property type="match status" value="1"/>
</dbReference>
<evidence type="ECO:0000313" key="2">
    <source>
        <dbReference type="EMBL" id="SDG32337.1"/>
    </source>
</evidence>
<name>A0A1G7TAF3_9PSEU</name>
<organism evidence="2 3">
    <name type="scientific">Lentzea fradiae</name>
    <dbReference type="NCBI Taxonomy" id="200378"/>
    <lineage>
        <taxon>Bacteria</taxon>
        <taxon>Bacillati</taxon>
        <taxon>Actinomycetota</taxon>
        <taxon>Actinomycetes</taxon>
        <taxon>Pseudonocardiales</taxon>
        <taxon>Pseudonocardiaceae</taxon>
        <taxon>Lentzea</taxon>
    </lineage>
</organism>
<dbReference type="Gene3D" id="3.30.1330.230">
    <property type="match status" value="2"/>
</dbReference>
<keyword evidence="2" id="KW-0687">Ribonucleoprotein</keyword>
<dbReference type="STRING" id="200378.SAMN05216553_107125"/>
<dbReference type="PROSITE" id="PS51664">
    <property type="entry name" value="YCAO"/>
    <property type="match status" value="1"/>
</dbReference>
<dbReference type="Proteomes" id="UP000199623">
    <property type="component" value="Unassembled WGS sequence"/>
</dbReference>
<protein>
    <submittedName>
        <fullName evidence="2">Ribosomal protein S12 methylthiotransferase accessory factor</fullName>
    </submittedName>
</protein>
<dbReference type="EMBL" id="FNCC01000007">
    <property type="protein sequence ID" value="SDG32337.1"/>
    <property type="molecule type" value="Genomic_DNA"/>
</dbReference>
<dbReference type="PANTHER" id="PTHR37809:SF1">
    <property type="entry name" value="RIBOSOMAL PROTEIN S12 METHYLTHIOTRANSFERASE ACCESSORY FACTOR YCAO"/>
    <property type="match status" value="1"/>
</dbReference>
<dbReference type="InterPro" id="IPR003776">
    <property type="entry name" value="YcaO-like_dom"/>
</dbReference>
<keyword evidence="2" id="KW-0689">Ribosomal protein</keyword>
<feature type="domain" description="YcaO" evidence="1">
    <location>
        <begin position="46"/>
        <end position="385"/>
    </location>
</feature>
<reference evidence="3" key="1">
    <citation type="submission" date="2016-10" db="EMBL/GenBank/DDBJ databases">
        <authorList>
            <person name="Varghese N."/>
            <person name="Submissions S."/>
        </authorList>
    </citation>
    <scope>NUCLEOTIDE SEQUENCE [LARGE SCALE GENOMIC DNA]</scope>
    <source>
        <strain evidence="3">CGMCC 4.3506</strain>
    </source>
</reference>
<evidence type="ECO:0000313" key="3">
    <source>
        <dbReference type="Proteomes" id="UP000199623"/>
    </source>
</evidence>
<gene>
    <name evidence="2" type="ORF">SAMN05216553_107125</name>
</gene>
<evidence type="ECO:0000259" key="1">
    <source>
        <dbReference type="PROSITE" id="PS51664"/>
    </source>
</evidence>
<sequence>MRTVAEALAERAVGWRQGVVSQLHPVPHSLSDVDLEGWAAVPEPFATGGTSGGTSRIAAIAEALERHAAARAPLEVVTEGECWPLDHFSLHTVEQRVAPNYRYRKGYVDTRYTRAWTLPGNEPIRVPAGLVALDASYGLPATSSGLAAGPSTTSALLRAVQELVERDAFTTTWLHSIAPPRFTTDLPHGVQAFDLTPAYSPHPVVSVAGSLPVAGKPRPTLGLACRATVEEAVRKAYEEWVQGTVFIEVWLARNGDTPVEEPTDFDQHAVYYATNPAKWDALPWFTGPEAPPPPDAAAVGTAATELTELVHSLDDAGIRLAYRELTTPELSAVGLHCVRVLSPDLAPLHADHRWPHLGGRARELGWRYPHATPGVFPNPAPHPLG</sequence>
<accession>A0A1G7TAF3</accession>
<dbReference type="PANTHER" id="PTHR37809">
    <property type="entry name" value="RIBOSOMAL PROTEIN S12 METHYLTHIOTRANSFERASE ACCESSORY FACTOR YCAO"/>
    <property type="match status" value="1"/>
</dbReference>
<keyword evidence="3" id="KW-1185">Reference proteome</keyword>
<dbReference type="AlphaFoldDB" id="A0A1G7TAF3"/>
<proteinExistence type="predicted"/>